<evidence type="ECO:0000313" key="1">
    <source>
        <dbReference type="EMBL" id="MPC23338.1"/>
    </source>
</evidence>
<name>A0A5B7DPF6_PORTR</name>
<sequence>MLPGHQHLPCSAAWASPRCSKAGNLQLTPGLYSTNNTSQVQGMEKVKASLAHWLHLVKIT</sequence>
<evidence type="ECO:0000313" key="2">
    <source>
        <dbReference type="Proteomes" id="UP000324222"/>
    </source>
</evidence>
<keyword evidence="2" id="KW-1185">Reference proteome</keyword>
<dbReference type="Proteomes" id="UP000324222">
    <property type="component" value="Unassembled WGS sequence"/>
</dbReference>
<organism evidence="1 2">
    <name type="scientific">Portunus trituberculatus</name>
    <name type="common">Swimming crab</name>
    <name type="synonym">Neptunus trituberculatus</name>
    <dbReference type="NCBI Taxonomy" id="210409"/>
    <lineage>
        <taxon>Eukaryota</taxon>
        <taxon>Metazoa</taxon>
        <taxon>Ecdysozoa</taxon>
        <taxon>Arthropoda</taxon>
        <taxon>Crustacea</taxon>
        <taxon>Multicrustacea</taxon>
        <taxon>Malacostraca</taxon>
        <taxon>Eumalacostraca</taxon>
        <taxon>Eucarida</taxon>
        <taxon>Decapoda</taxon>
        <taxon>Pleocyemata</taxon>
        <taxon>Brachyura</taxon>
        <taxon>Eubrachyura</taxon>
        <taxon>Portunoidea</taxon>
        <taxon>Portunidae</taxon>
        <taxon>Portuninae</taxon>
        <taxon>Portunus</taxon>
    </lineage>
</organism>
<reference evidence="1 2" key="1">
    <citation type="submission" date="2019-05" db="EMBL/GenBank/DDBJ databases">
        <title>Another draft genome of Portunus trituberculatus and its Hox gene families provides insights of decapod evolution.</title>
        <authorList>
            <person name="Jeong J.-H."/>
            <person name="Song I."/>
            <person name="Kim S."/>
            <person name="Choi T."/>
            <person name="Kim D."/>
            <person name="Ryu S."/>
            <person name="Kim W."/>
        </authorList>
    </citation>
    <scope>NUCLEOTIDE SEQUENCE [LARGE SCALE GENOMIC DNA]</scope>
    <source>
        <tissue evidence="1">Muscle</tissue>
    </source>
</reference>
<accession>A0A5B7DPF6</accession>
<proteinExistence type="predicted"/>
<dbReference type="AlphaFoldDB" id="A0A5B7DPF6"/>
<protein>
    <submittedName>
        <fullName evidence="1">Uncharacterized protein</fullName>
    </submittedName>
</protein>
<dbReference type="EMBL" id="VSRR010001193">
    <property type="protein sequence ID" value="MPC23338.1"/>
    <property type="molecule type" value="Genomic_DNA"/>
</dbReference>
<comment type="caution">
    <text evidence="1">The sequence shown here is derived from an EMBL/GenBank/DDBJ whole genome shotgun (WGS) entry which is preliminary data.</text>
</comment>
<gene>
    <name evidence="1" type="ORF">E2C01_016382</name>
</gene>